<evidence type="ECO:0000313" key="2">
    <source>
        <dbReference type="Proteomes" id="UP001596101"/>
    </source>
</evidence>
<name>A0ABW0MKB1_9BURK</name>
<proteinExistence type="predicted"/>
<accession>A0ABW0MKB1</accession>
<organism evidence="1 2">
    <name type="scientific">Massilia suwonensis</name>
    <dbReference type="NCBI Taxonomy" id="648895"/>
    <lineage>
        <taxon>Bacteria</taxon>
        <taxon>Pseudomonadati</taxon>
        <taxon>Pseudomonadota</taxon>
        <taxon>Betaproteobacteria</taxon>
        <taxon>Burkholderiales</taxon>
        <taxon>Oxalobacteraceae</taxon>
        <taxon>Telluria group</taxon>
        <taxon>Massilia</taxon>
    </lineage>
</organism>
<keyword evidence="2" id="KW-1185">Reference proteome</keyword>
<gene>
    <name evidence="1" type="ORF">ACFPQ5_10785</name>
</gene>
<comment type="caution">
    <text evidence="1">The sequence shown here is derived from an EMBL/GenBank/DDBJ whole genome shotgun (WGS) entry which is preliminary data.</text>
</comment>
<evidence type="ECO:0000313" key="1">
    <source>
        <dbReference type="EMBL" id="MFC5478678.1"/>
    </source>
</evidence>
<reference evidence="2" key="1">
    <citation type="journal article" date="2019" name="Int. J. Syst. Evol. Microbiol.">
        <title>The Global Catalogue of Microorganisms (GCM) 10K type strain sequencing project: providing services to taxonomists for standard genome sequencing and annotation.</title>
        <authorList>
            <consortium name="The Broad Institute Genomics Platform"/>
            <consortium name="The Broad Institute Genome Sequencing Center for Infectious Disease"/>
            <person name="Wu L."/>
            <person name="Ma J."/>
        </authorList>
    </citation>
    <scope>NUCLEOTIDE SEQUENCE [LARGE SCALE GENOMIC DNA]</scope>
    <source>
        <strain evidence="2">CCUG 43111</strain>
    </source>
</reference>
<protein>
    <submittedName>
        <fullName evidence="1">Uncharacterized protein</fullName>
    </submittedName>
</protein>
<sequence length="203" mass="22072">MVLMAGTDNATFQLTLNDIEIGARLAEALVHHVRKKGAEPIAYAELLELGRFLDPKDAAMDRAEVLGIAPKLRFVSSFCAAQGYPDLARLAVHPATLRPSPDSGDWDAERRAAAGFDWSPLAQALPEYVRAAQAAVPVRFKPRKERPAEVAWYAFFCAHREACKSITSGDKKEVVNLVMAGLDPETALRRFLAAKAAFEGAAP</sequence>
<dbReference type="RefSeq" id="WP_379754802.1">
    <property type="nucleotide sequence ID" value="NZ_JBHSMR010000013.1"/>
</dbReference>
<dbReference type="EMBL" id="JBHSMR010000013">
    <property type="protein sequence ID" value="MFC5478678.1"/>
    <property type="molecule type" value="Genomic_DNA"/>
</dbReference>
<dbReference type="Proteomes" id="UP001596101">
    <property type="component" value="Unassembled WGS sequence"/>
</dbReference>